<protein>
    <submittedName>
        <fullName evidence="2">Uncharacterized protein</fullName>
    </submittedName>
</protein>
<feature type="compositionally biased region" description="Polar residues" evidence="1">
    <location>
        <begin position="456"/>
        <end position="469"/>
    </location>
</feature>
<feature type="compositionally biased region" description="Basic residues" evidence="1">
    <location>
        <begin position="1"/>
        <end position="14"/>
    </location>
</feature>
<name>A0A9K3IKJ7_HELAN</name>
<accession>A0A9K3IKJ7</accession>
<comment type="caution">
    <text evidence="2">The sequence shown here is derived from an EMBL/GenBank/DDBJ whole genome shotgun (WGS) entry which is preliminary data.</text>
</comment>
<gene>
    <name evidence="2" type="ORF">HanXRQr2_Chr07g0294161</name>
</gene>
<keyword evidence="3" id="KW-1185">Reference proteome</keyword>
<proteinExistence type="predicted"/>
<evidence type="ECO:0000313" key="2">
    <source>
        <dbReference type="EMBL" id="KAF5798543.1"/>
    </source>
</evidence>
<feature type="region of interest" description="Disordered" evidence="1">
    <location>
        <begin position="1"/>
        <end position="20"/>
    </location>
</feature>
<feature type="compositionally biased region" description="Basic residues" evidence="1">
    <location>
        <begin position="400"/>
        <end position="415"/>
    </location>
</feature>
<reference evidence="2" key="1">
    <citation type="journal article" date="2017" name="Nature">
        <title>The sunflower genome provides insights into oil metabolism, flowering and Asterid evolution.</title>
        <authorList>
            <person name="Badouin H."/>
            <person name="Gouzy J."/>
            <person name="Grassa C.J."/>
            <person name="Murat F."/>
            <person name="Staton S.E."/>
            <person name="Cottret L."/>
            <person name="Lelandais-Briere C."/>
            <person name="Owens G.L."/>
            <person name="Carrere S."/>
            <person name="Mayjonade B."/>
            <person name="Legrand L."/>
            <person name="Gill N."/>
            <person name="Kane N.C."/>
            <person name="Bowers J.E."/>
            <person name="Hubner S."/>
            <person name="Bellec A."/>
            <person name="Berard A."/>
            <person name="Berges H."/>
            <person name="Blanchet N."/>
            <person name="Boniface M.C."/>
            <person name="Brunel D."/>
            <person name="Catrice O."/>
            <person name="Chaidir N."/>
            <person name="Claudel C."/>
            <person name="Donnadieu C."/>
            <person name="Faraut T."/>
            <person name="Fievet G."/>
            <person name="Helmstetter N."/>
            <person name="King M."/>
            <person name="Knapp S.J."/>
            <person name="Lai Z."/>
            <person name="Le Paslier M.C."/>
            <person name="Lippi Y."/>
            <person name="Lorenzon L."/>
            <person name="Mandel J.R."/>
            <person name="Marage G."/>
            <person name="Marchand G."/>
            <person name="Marquand E."/>
            <person name="Bret-Mestries E."/>
            <person name="Morien E."/>
            <person name="Nambeesan S."/>
            <person name="Nguyen T."/>
            <person name="Pegot-Espagnet P."/>
            <person name="Pouilly N."/>
            <person name="Raftis F."/>
            <person name="Sallet E."/>
            <person name="Schiex T."/>
            <person name="Thomas J."/>
            <person name="Vandecasteele C."/>
            <person name="Vares D."/>
            <person name="Vear F."/>
            <person name="Vautrin S."/>
            <person name="Crespi M."/>
            <person name="Mangin B."/>
            <person name="Burke J.M."/>
            <person name="Salse J."/>
            <person name="Munos S."/>
            <person name="Vincourt P."/>
            <person name="Rieseberg L.H."/>
            <person name="Langlade N.B."/>
        </authorList>
    </citation>
    <scope>NUCLEOTIDE SEQUENCE</scope>
    <source>
        <tissue evidence="2">Leaves</tissue>
    </source>
</reference>
<evidence type="ECO:0000313" key="3">
    <source>
        <dbReference type="Proteomes" id="UP000215914"/>
    </source>
</evidence>
<dbReference type="Gramene" id="mRNA:HanXRQr2_Chr07g0294161">
    <property type="protein sequence ID" value="CDS:HanXRQr2_Chr07g0294161.1"/>
    <property type="gene ID" value="HanXRQr2_Chr07g0294161"/>
</dbReference>
<feature type="compositionally biased region" description="Basic and acidic residues" evidence="1">
    <location>
        <begin position="286"/>
        <end position="305"/>
    </location>
</feature>
<reference evidence="2" key="2">
    <citation type="submission" date="2020-06" db="EMBL/GenBank/DDBJ databases">
        <title>Helianthus annuus Genome sequencing and assembly Release 2.</title>
        <authorList>
            <person name="Gouzy J."/>
            <person name="Langlade N."/>
            <person name="Munos S."/>
        </authorList>
    </citation>
    <scope>NUCLEOTIDE SEQUENCE</scope>
    <source>
        <tissue evidence="2">Leaves</tissue>
    </source>
</reference>
<evidence type="ECO:0000256" key="1">
    <source>
        <dbReference type="SAM" id="MobiDB-lite"/>
    </source>
</evidence>
<feature type="compositionally biased region" description="Basic and acidic residues" evidence="1">
    <location>
        <begin position="498"/>
        <end position="512"/>
    </location>
</feature>
<feature type="compositionally biased region" description="Acidic residues" evidence="1">
    <location>
        <begin position="317"/>
        <end position="329"/>
    </location>
</feature>
<dbReference type="AlphaFoldDB" id="A0A9K3IKJ7"/>
<organism evidence="2 3">
    <name type="scientific">Helianthus annuus</name>
    <name type="common">Common sunflower</name>
    <dbReference type="NCBI Taxonomy" id="4232"/>
    <lineage>
        <taxon>Eukaryota</taxon>
        <taxon>Viridiplantae</taxon>
        <taxon>Streptophyta</taxon>
        <taxon>Embryophyta</taxon>
        <taxon>Tracheophyta</taxon>
        <taxon>Spermatophyta</taxon>
        <taxon>Magnoliopsida</taxon>
        <taxon>eudicotyledons</taxon>
        <taxon>Gunneridae</taxon>
        <taxon>Pentapetalae</taxon>
        <taxon>asterids</taxon>
        <taxon>campanulids</taxon>
        <taxon>Asterales</taxon>
        <taxon>Asteraceae</taxon>
        <taxon>Asteroideae</taxon>
        <taxon>Heliantheae alliance</taxon>
        <taxon>Heliantheae</taxon>
        <taxon>Helianthus</taxon>
    </lineage>
</organism>
<dbReference type="Proteomes" id="UP000215914">
    <property type="component" value="Unassembled WGS sequence"/>
</dbReference>
<dbReference type="EMBL" id="MNCJ02000322">
    <property type="protein sequence ID" value="KAF5798543.1"/>
    <property type="molecule type" value="Genomic_DNA"/>
</dbReference>
<sequence>MASKSRKPATKKTYKTKEEIMSEPRHNMVAHLDPEGKFDDFKEIMHWLRESRINKAVTFSTPVYKTLIKAFWETAQILEVDGKEVIRGQVNKLNVDVAPEILNAVLELQDVADAPFSVPIMCTRRCLLRMKCVADIFAGQINKASLPMRYKFLLHVLIQCLGKNRAGYDMAGNDLIGLMVALVLNKQFSISQFLFANMKDNLRRTGSRTSGNKFWMYPRFMQMIMNAQHPYLPKADNDRLKIETMLEHSFKLFKGHSAKKYQESDPPRKMFGALRNRNYEAPANDKWCHNDSDSDNEAPKLEKMMKGKFKRKRDSYDSYDSDGDEESGDGGDAGATAASAPGASSAGGDEQADSEPDNQPEHGYEFFTNDRGVRGIHRIQTEESEKDTDYVPSDTETERLKKKKTDVLRKKKARKYIGTSSSARQSVPKEPIQEAAMDPNLRFTAEEASTMVLSPPRSTEPTPTVSATPETPVVTPQAAPQRSMASVIRATTSQPSSERQRQFSEMSQDEKNNFLFSQLEAAADRITKND</sequence>
<feature type="compositionally biased region" description="Low complexity" evidence="1">
    <location>
        <begin position="334"/>
        <end position="349"/>
    </location>
</feature>
<feature type="compositionally biased region" description="Basic and acidic residues" evidence="1">
    <location>
        <begin position="379"/>
        <end position="389"/>
    </location>
</feature>
<feature type="compositionally biased region" description="Polar residues" evidence="1">
    <location>
        <begin position="478"/>
        <end position="497"/>
    </location>
</feature>
<feature type="region of interest" description="Disordered" evidence="1">
    <location>
        <begin position="283"/>
        <end position="512"/>
    </location>
</feature>